<dbReference type="PANTHER" id="PTHR13179">
    <property type="entry name" value="DEP DOMAIN CONTAINING PROTEIN 5"/>
    <property type="match status" value="1"/>
</dbReference>
<feature type="region of interest" description="Disordered" evidence="1">
    <location>
        <begin position="523"/>
        <end position="553"/>
    </location>
</feature>
<feature type="compositionally biased region" description="Polar residues" evidence="1">
    <location>
        <begin position="2047"/>
        <end position="2069"/>
    </location>
</feature>
<feature type="region of interest" description="Disordered" evidence="1">
    <location>
        <begin position="1458"/>
        <end position="1517"/>
    </location>
</feature>
<dbReference type="PROSITE" id="PS50186">
    <property type="entry name" value="DEP"/>
    <property type="match status" value="1"/>
</dbReference>
<sequence length="2189" mass="242497">MPPPRRSSDYLVKGSHGISPGDVIEVYHPGEMHHALFLVTALRDDLPTRDIISIEHSLANTFKFQQHKSVCVRVVTKESVVLDLAELHFRDQYFSHSDCYRFTEELVGNVVQVNKKVEYNDMWAQVGELWRKGERYSCGFVGPKTKIIFRSSTAVIHVFIQLSHEMWQFDEHGDLYFEKALKFLTKLFLRLWPENNCNHDTTVVFFTRIYIEDLPPVCQGRVNRDANGRCFEDFYRVLVQNERLTTDEWKRVLAQLRLQFRTFQKDLFLYLQLRYSSSTAEFSPRLRISSAADGNLLETLNMTVNLYSGYNIDCNLDRTGKTTFVISPSCGCYQADRNLLNLTKQRILDLGIAIDLICLGEQPLHTVPLFIVPNAKTNEYVVPNWINCSFFRSAHQLQRIGLGLPVNRVQVVPNYIRFSSSGDMDNTILNQPNEQERNSSEHPGLPPNPVYRIIYPPSDRRPGEDLFATRDSFGRTSSASEEERPDATLLNASGGEQSSSLESTKLSGISSNPVATAINTAKALASGHRADQPRQHRSESDASPSEGTEWDQERENLNSIRGGLGRGAARSSSRNILATTCSSHSTSVVASLPSVREGRMEQMRSVRMAAGPLQNRRTIGCSDFDPRFCVVGSADSTICRVTVRPPLLSSKSIPWALPRPLSFGGPNRNSVGRIHSLSGSACQSNPHPILDRRGYSHSTTTFKIAARGQGRRSEMLGCRSRRSSSQSQSPFEFIMETDDFSDSSGQRRWALVRPPDEFGIPIPPHRTHSPLRTTEFLKPVGPAVNLSEVWMAYFNYVRVRRNHSAPGGPTAPSVRPELLIPLNDSCLDGFHGFHTSSRRSGQFFTDRTMSTATLRGLRPLVRDELQSVVRRSLCDSNSLQRGSWFNSFERTRRSPTATTTHPLSCTSGLDSDNLITSTSEKVDSAITAVQRLVSAMQGVGEKPAWGHLNMDKQLLSPRMGVDWKSVSTPACLPLETDFFPDSASLNSEGYTLHDYRVVPFGVNPDEWVSTHNFEHTPGLFYCRRPMTVREVFHEMILQRLCHGFQIYHELSSSTVPVPVQSEHHSVSVVTSPISVTNSPKISKLNNKPTPRPRERLERKARTGSAMSLSLRLPSRRDSDGGVAQTKSSLRRRNVNSSHGGTSPTKDKPSVPVAQPIRTLGIGLSNVGSARSTNLPLKGAPLQLGRCGRPESPTRFSLQPGGWETGPDSFPYKIVYKMSIGQIFHTLSLEGDSITLTNYRLRRTEEPVQWEYSYALQVPDAEAFLSLKTVFTDEGTTALNWSYLDNYLCTRGVSDSFVLLPTLKFWRSRFLLVPNYTNETKRLSEAIKESLHTNGPRVRCDVYEADYCAMDQAKICEKFVHFIESISRVRRCPARKMPLRQPTTDRSESAYRSRDVSGFVSATPGLTGAPSTETLSNAPKSRLTDVSSHSSFTVSSSVSSNPISNMIFQRLLNNSAQSTAQSGTSFETPLSTVHTSASPFPADDSQPGTTFTLTSDSPVHSTDNVLGGGQSGGTANVGAHGSSTGVAGLINSATTPVSSVALLMMDADIGLPFVTSSTTGAFPEHTFLSFDAVVWVMKWISDITTVQAAVDYLQMLLESGWIRHTSGNQAHRFVFGCYFYTLLAPDLKAYGFSDTSSPVILGSDSAQTIPPTPTFVTVPGVTVGGNVLSVQLPGAAIGSTTSQSTISLNTLNVKNKSCDSPASGTLVPQPAVVQPIPFPESFQPKATPGPTGWTLDFQTEWAEVTTAHQAFMGYAHPLSCSPSSLLYPKSADERNLSTAEAEVCLSASVDGFLTYATISSVCGVHGKMGYQETSEGVLRKSCICDLEGSTVDDRAEWAHFVYDANYHPHCAFTLELQWLVASGAKLSDLVTQWRHRATNSNFHFFPVPCFPFGHSSTVRSDADPLRAPLFIPINVQSLVRLVPGDVNPSVSTNQTLRSSCTLSSPFHCSSESESKTEVDWHVPDVIHTLFAEFPRSCRITLLRMFQDYLLRRFGFLRDVYNSSQMNFELEGLHGVDPTQQNKRWAYFHCSGGMFIMIPSYRTEHAQATSTNSERSLLTTPDTASPSPVENTSRASDAATSLLSASLRSQKPYDQRSLGGKPDGCFCARLEPGYYWSWNHMLPRRWRGYLTGDESFQDAVLADLRAFMRGDDERLAQAFVHFSTTMRTALQTAGTPEGNSQQGLIPKTDNS</sequence>
<feature type="compositionally biased region" description="Polar residues" evidence="1">
    <location>
        <begin position="1458"/>
        <end position="1477"/>
    </location>
</feature>
<dbReference type="Pfam" id="PF19418">
    <property type="entry name" value="DEPDC5_CTD"/>
    <property type="match status" value="2"/>
</dbReference>
<dbReference type="Pfam" id="PF23013">
    <property type="entry name" value="IML1_N"/>
    <property type="match status" value="1"/>
</dbReference>
<dbReference type="Pfam" id="PF12257">
    <property type="entry name" value="IML1"/>
    <property type="match status" value="1"/>
</dbReference>
<dbReference type="GO" id="GO:0005096">
    <property type="term" value="F:GTPase activator activity"/>
    <property type="evidence" value="ECO:0007669"/>
    <property type="project" value="InterPro"/>
</dbReference>
<dbReference type="GO" id="GO:0035556">
    <property type="term" value="P:intracellular signal transduction"/>
    <property type="evidence" value="ECO:0007669"/>
    <property type="project" value="InterPro"/>
</dbReference>
<gene>
    <name evidence="3" type="ORF">CDAUBV1_LOCUS1403</name>
</gene>
<dbReference type="GO" id="GO:0005765">
    <property type="term" value="C:lysosomal membrane"/>
    <property type="evidence" value="ECO:0007669"/>
    <property type="project" value="TreeGrafter"/>
</dbReference>
<dbReference type="SUPFAM" id="SSF46785">
    <property type="entry name" value="Winged helix' DNA-binding domain"/>
    <property type="match status" value="1"/>
</dbReference>
<feature type="region of interest" description="Disordered" evidence="1">
    <location>
        <begin position="2170"/>
        <end position="2189"/>
    </location>
</feature>
<accession>A0AAV2SZR7</accession>
<feature type="compositionally biased region" description="Polar residues" evidence="1">
    <location>
        <begin position="1408"/>
        <end position="1418"/>
    </location>
</feature>
<dbReference type="PANTHER" id="PTHR13179:SF8">
    <property type="entry name" value="GATOR COMPLEX PROTEIN DEPDC5"/>
    <property type="match status" value="1"/>
</dbReference>
<name>A0AAV2SZR7_CALDB</name>
<dbReference type="InterPro" id="IPR055213">
    <property type="entry name" value="IML1_double_psi_beta_barrel"/>
</dbReference>
<feature type="compositionally biased region" description="Low complexity" evidence="1">
    <location>
        <begin position="1070"/>
        <end position="1079"/>
    </location>
</feature>
<feature type="region of interest" description="Disordered" evidence="1">
    <location>
        <begin position="423"/>
        <end position="509"/>
    </location>
</feature>
<feature type="compositionally biased region" description="Basic and acidic residues" evidence="1">
    <location>
        <begin position="458"/>
        <end position="468"/>
    </location>
</feature>
<feature type="region of interest" description="Disordered" evidence="1">
    <location>
        <begin position="1398"/>
        <end position="1427"/>
    </location>
</feature>
<evidence type="ECO:0000259" key="2">
    <source>
        <dbReference type="PROSITE" id="PS50186"/>
    </source>
</evidence>
<feature type="region of interest" description="Disordered" evidence="1">
    <location>
        <begin position="2047"/>
        <end position="2073"/>
    </location>
</feature>
<dbReference type="InterPro" id="IPR000591">
    <property type="entry name" value="DEP_dom"/>
</dbReference>
<feature type="region of interest" description="Disordered" evidence="1">
    <location>
        <begin position="1180"/>
        <end position="1201"/>
    </location>
</feature>
<dbReference type="InterPro" id="IPR045838">
    <property type="entry name" value="DEPDC5_CTD"/>
</dbReference>
<dbReference type="GO" id="GO:0010508">
    <property type="term" value="P:positive regulation of autophagy"/>
    <property type="evidence" value="ECO:0007669"/>
    <property type="project" value="TreeGrafter"/>
</dbReference>
<dbReference type="Gene3D" id="1.10.10.10">
    <property type="entry name" value="Winged helix-like DNA-binding domain superfamily/Winged helix DNA-binding domain"/>
    <property type="match status" value="1"/>
</dbReference>
<evidence type="ECO:0000313" key="3">
    <source>
        <dbReference type="EMBL" id="CAL5129951.1"/>
    </source>
</evidence>
<dbReference type="SMART" id="SM00049">
    <property type="entry name" value="DEP"/>
    <property type="match status" value="1"/>
</dbReference>
<dbReference type="EMBL" id="CAXLJL010000057">
    <property type="protein sequence ID" value="CAL5129951.1"/>
    <property type="molecule type" value="Genomic_DNA"/>
</dbReference>
<protein>
    <recommendedName>
        <fullName evidence="2">DEP domain-containing protein</fullName>
    </recommendedName>
</protein>
<feature type="compositionally biased region" description="Basic and acidic residues" evidence="1">
    <location>
        <begin position="1091"/>
        <end position="1100"/>
    </location>
</feature>
<dbReference type="InterPro" id="IPR036388">
    <property type="entry name" value="WH-like_DNA-bd_sf"/>
</dbReference>
<reference evidence="3" key="1">
    <citation type="submission" date="2024-06" db="EMBL/GenBank/DDBJ databases">
        <authorList>
            <person name="Liu X."/>
            <person name="Lenzi L."/>
            <person name="Haldenby T S."/>
            <person name="Uol C."/>
        </authorList>
    </citation>
    <scope>NUCLEOTIDE SEQUENCE</scope>
</reference>
<dbReference type="InterPro" id="IPR036390">
    <property type="entry name" value="WH_DNA-bd_sf"/>
</dbReference>
<dbReference type="GO" id="GO:0034198">
    <property type="term" value="P:cellular response to amino acid starvation"/>
    <property type="evidence" value="ECO:0007669"/>
    <property type="project" value="TreeGrafter"/>
</dbReference>
<evidence type="ECO:0000256" key="1">
    <source>
        <dbReference type="SAM" id="MobiDB-lite"/>
    </source>
</evidence>
<dbReference type="GO" id="GO:1990130">
    <property type="term" value="C:GATOR1 complex"/>
    <property type="evidence" value="ECO:0007669"/>
    <property type="project" value="TreeGrafter"/>
</dbReference>
<dbReference type="InterPro" id="IPR027244">
    <property type="entry name" value="IML1"/>
</dbReference>
<dbReference type="GO" id="GO:1904262">
    <property type="term" value="P:negative regulation of TORC1 signaling"/>
    <property type="evidence" value="ECO:0007669"/>
    <property type="project" value="TreeGrafter"/>
</dbReference>
<feature type="compositionally biased region" description="Polar residues" evidence="1">
    <location>
        <begin position="490"/>
        <end position="509"/>
    </location>
</feature>
<organism evidence="3 4">
    <name type="scientific">Calicophoron daubneyi</name>
    <name type="common">Rumen fluke</name>
    <name type="synonym">Paramphistomum daubneyi</name>
    <dbReference type="NCBI Taxonomy" id="300641"/>
    <lineage>
        <taxon>Eukaryota</taxon>
        <taxon>Metazoa</taxon>
        <taxon>Spiralia</taxon>
        <taxon>Lophotrochozoa</taxon>
        <taxon>Platyhelminthes</taxon>
        <taxon>Trematoda</taxon>
        <taxon>Digenea</taxon>
        <taxon>Plagiorchiida</taxon>
        <taxon>Pronocephalata</taxon>
        <taxon>Paramphistomoidea</taxon>
        <taxon>Paramphistomidae</taxon>
        <taxon>Calicophoron</taxon>
    </lineage>
</organism>
<feature type="compositionally biased region" description="Polar residues" evidence="1">
    <location>
        <begin position="1134"/>
        <end position="1143"/>
    </location>
</feature>
<evidence type="ECO:0000313" key="4">
    <source>
        <dbReference type="Proteomes" id="UP001497525"/>
    </source>
</evidence>
<feature type="region of interest" description="Disordered" evidence="1">
    <location>
        <begin position="1070"/>
        <end position="1152"/>
    </location>
</feature>
<feature type="compositionally biased region" description="Polar residues" evidence="1">
    <location>
        <begin position="423"/>
        <end position="433"/>
    </location>
</feature>
<feature type="compositionally biased region" description="Polar residues" evidence="1">
    <location>
        <begin position="1485"/>
        <end position="1503"/>
    </location>
</feature>
<proteinExistence type="predicted"/>
<dbReference type="Proteomes" id="UP001497525">
    <property type="component" value="Unassembled WGS sequence"/>
</dbReference>
<feature type="domain" description="DEP" evidence="2">
    <location>
        <begin position="1546"/>
        <end position="1633"/>
    </location>
</feature>
<comment type="caution">
    <text evidence="3">The sequence shown here is derived from an EMBL/GenBank/DDBJ whole genome shotgun (WGS) entry which is preliminary data.</text>
</comment>
<dbReference type="InterPro" id="IPR048255">
    <property type="entry name" value="IML1_N"/>
</dbReference>
<feature type="compositionally biased region" description="Basic and acidic residues" evidence="1">
    <location>
        <begin position="528"/>
        <end position="540"/>
    </location>
</feature>